<dbReference type="NCBIfam" id="TIGR01024">
    <property type="entry name" value="rplS_bact"/>
    <property type="match status" value="1"/>
</dbReference>
<dbReference type="Pfam" id="PF01245">
    <property type="entry name" value="Ribosomal_L19"/>
    <property type="match status" value="1"/>
</dbReference>
<dbReference type="InterPro" id="IPR038657">
    <property type="entry name" value="Ribosomal_bL19_sf"/>
</dbReference>
<dbReference type="InterPro" id="IPR001857">
    <property type="entry name" value="Ribosomal_bL19"/>
</dbReference>
<evidence type="ECO:0000313" key="9">
    <source>
        <dbReference type="Proteomes" id="UP000218542"/>
    </source>
</evidence>
<proteinExistence type="inferred from homology"/>
<feature type="compositionally biased region" description="Basic and acidic residues" evidence="7">
    <location>
        <begin position="133"/>
        <end position="160"/>
    </location>
</feature>
<dbReference type="EMBL" id="BAOS01000004">
    <property type="protein sequence ID" value="GAX59881.1"/>
    <property type="molecule type" value="Genomic_DNA"/>
</dbReference>
<feature type="region of interest" description="Disordered" evidence="7">
    <location>
        <begin position="119"/>
        <end position="160"/>
    </location>
</feature>
<dbReference type="Proteomes" id="UP000218542">
    <property type="component" value="Unassembled WGS sequence"/>
</dbReference>
<dbReference type="GO" id="GO:0022625">
    <property type="term" value="C:cytosolic large ribosomal subunit"/>
    <property type="evidence" value="ECO:0007669"/>
    <property type="project" value="TreeGrafter"/>
</dbReference>
<keyword evidence="3 5" id="KW-0687">Ribonucleoprotein</keyword>
<dbReference type="InterPro" id="IPR008991">
    <property type="entry name" value="Translation_prot_SH3-like_sf"/>
</dbReference>
<evidence type="ECO:0000256" key="7">
    <source>
        <dbReference type="SAM" id="MobiDB-lite"/>
    </source>
</evidence>
<evidence type="ECO:0000256" key="3">
    <source>
        <dbReference type="ARBA" id="ARBA00023274"/>
    </source>
</evidence>
<dbReference type="OrthoDB" id="9803541at2"/>
<evidence type="ECO:0000256" key="1">
    <source>
        <dbReference type="ARBA" id="ARBA00005781"/>
    </source>
</evidence>
<reference evidence="9" key="1">
    <citation type="journal article" date="2017" name="Environ. Microbiol. Rep.">
        <title>Genetic Diversity of Marine Anaerobic Ammonium-Oxidizing Bacteria as Revealed by Genomic and Proteomic Analyses of 'Candidatus Scalindua japonica'.</title>
        <authorList>
            <person name="Oshiki M."/>
            <person name="Mizuto K."/>
            <person name="Kimura Z."/>
            <person name="Kindaichi T."/>
            <person name="Satoh H."/>
            <person name="Okabe S."/>
        </authorList>
    </citation>
    <scope>NUCLEOTIDE SEQUENCE [LARGE SCALE GENOMIC DNA]</scope>
    <source>
        <strain evidence="9">husup-a2</strain>
    </source>
</reference>
<evidence type="ECO:0000256" key="4">
    <source>
        <dbReference type="ARBA" id="ARBA00035171"/>
    </source>
</evidence>
<dbReference type="GO" id="GO:0006412">
    <property type="term" value="P:translation"/>
    <property type="evidence" value="ECO:0007669"/>
    <property type="project" value="UniProtKB-UniRule"/>
</dbReference>
<evidence type="ECO:0000256" key="2">
    <source>
        <dbReference type="ARBA" id="ARBA00022980"/>
    </source>
</evidence>
<dbReference type="PRINTS" id="PR00061">
    <property type="entry name" value="RIBOSOMALL19"/>
</dbReference>
<dbReference type="PANTHER" id="PTHR15680:SF9">
    <property type="entry name" value="LARGE RIBOSOMAL SUBUNIT PROTEIN BL19M"/>
    <property type="match status" value="1"/>
</dbReference>
<name>A0A286TVM5_9BACT</name>
<comment type="similarity">
    <text evidence="1 5 6">Belongs to the bacterial ribosomal protein bL19 family.</text>
</comment>
<sequence length="160" mass="18040">MNIVAEIEKENMKEKVPQFKVGDLVDVHVKTVEGEKERIQIFNGTVISKKGSGNRVTFTVRRVVQGEGVERVFPLHSPNIVDIVVKKSHKIRRAKLYYLRDRKGKSARLKEIRRRVKKTSAAENTVPVVVADEPAKTEEAPAETTKAEKAPKAKAKNKDE</sequence>
<dbReference type="HAMAP" id="MF_00402">
    <property type="entry name" value="Ribosomal_bL19"/>
    <property type="match status" value="1"/>
</dbReference>
<dbReference type="Gene3D" id="2.30.30.790">
    <property type="match status" value="1"/>
</dbReference>
<evidence type="ECO:0000313" key="8">
    <source>
        <dbReference type="EMBL" id="GAX59881.1"/>
    </source>
</evidence>
<accession>A0A286TVM5</accession>
<dbReference type="GO" id="GO:0003735">
    <property type="term" value="F:structural constituent of ribosome"/>
    <property type="evidence" value="ECO:0007669"/>
    <property type="project" value="InterPro"/>
</dbReference>
<organism evidence="8 9">
    <name type="scientific">Candidatus Scalindua japonica</name>
    <dbReference type="NCBI Taxonomy" id="1284222"/>
    <lineage>
        <taxon>Bacteria</taxon>
        <taxon>Pseudomonadati</taxon>
        <taxon>Planctomycetota</taxon>
        <taxon>Candidatus Brocadiia</taxon>
        <taxon>Candidatus Brocadiales</taxon>
        <taxon>Candidatus Scalinduaceae</taxon>
        <taxon>Candidatus Scalindua</taxon>
    </lineage>
</organism>
<gene>
    <name evidence="5" type="primary">rplS</name>
    <name evidence="8" type="ORF">SCALIN_C04_0369</name>
</gene>
<evidence type="ECO:0000256" key="5">
    <source>
        <dbReference type="HAMAP-Rule" id="MF_00402"/>
    </source>
</evidence>
<evidence type="ECO:0000256" key="6">
    <source>
        <dbReference type="RuleBase" id="RU000559"/>
    </source>
</evidence>
<dbReference type="SUPFAM" id="SSF50104">
    <property type="entry name" value="Translation proteins SH3-like domain"/>
    <property type="match status" value="1"/>
</dbReference>
<keyword evidence="2 5" id="KW-0689">Ribosomal protein</keyword>
<dbReference type="AlphaFoldDB" id="A0A286TVM5"/>
<comment type="function">
    <text evidence="5 6">This protein is located at the 30S-50S ribosomal subunit interface and may play a role in the structure and function of the aminoacyl-tRNA binding site.</text>
</comment>
<protein>
    <recommendedName>
        <fullName evidence="4 5">Large ribosomal subunit protein bL19</fullName>
    </recommendedName>
</protein>
<dbReference type="PANTHER" id="PTHR15680">
    <property type="entry name" value="RIBOSOMAL PROTEIN L19"/>
    <property type="match status" value="1"/>
</dbReference>
<comment type="caution">
    <text evidence="8">The sequence shown here is derived from an EMBL/GenBank/DDBJ whole genome shotgun (WGS) entry which is preliminary data.</text>
</comment>
<keyword evidence="9" id="KW-1185">Reference proteome</keyword>